<sequence length="238" mass="27763">MPTQQRPNRALTELLADQFQLSRQLTIKKLVLASQFLFARYFLRFAREVVHCLMMVAFDALVHQLDQVPSYCFLSLFVFANHDGDKAAFDCQSEFVSNSIPDGVIANQFQLILIFDQTFFEHEMVAGEQCFLDLYWSIILFSITIKFVFIFVYYSSIYVSTFSILNSGACDYIPQYLHPLLERKQFQRVVVFGVQFLCLLKCQDNLFFASVVFQYVITLPNRLWLMQNIIQSSVRDLV</sequence>
<evidence type="ECO:0000313" key="3">
    <source>
        <dbReference type="Proteomes" id="UP001642409"/>
    </source>
</evidence>
<keyword evidence="1" id="KW-1133">Transmembrane helix</keyword>
<protein>
    <submittedName>
        <fullName evidence="2">Hypothetical_protein</fullName>
    </submittedName>
</protein>
<name>A0ABP1HD09_9EUKA</name>
<dbReference type="EMBL" id="CAXDID020000023">
    <property type="protein sequence ID" value="CAL5989356.1"/>
    <property type="molecule type" value="Genomic_DNA"/>
</dbReference>
<comment type="caution">
    <text evidence="2">The sequence shown here is derived from an EMBL/GenBank/DDBJ whole genome shotgun (WGS) entry which is preliminary data.</text>
</comment>
<feature type="transmembrane region" description="Helical" evidence="1">
    <location>
        <begin position="134"/>
        <end position="154"/>
    </location>
</feature>
<reference evidence="2 3" key="1">
    <citation type="submission" date="2024-07" db="EMBL/GenBank/DDBJ databases">
        <authorList>
            <person name="Akdeniz Z."/>
        </authorList>
    </citation>
    <scope>NUCLEOTIDE SEQUENCE [LARGE SCALE GENOMIC DNA]</scope>
</reference>
<keyword evidence="1" id="KW-0812">Transmembrane</keyword>
<organism evidence="2 3">
    <name type="scientific">Hexamita inflata</name>
    <dbReference type="NCBI Taxonomy" id="28002"/>
    <lineage>
        <taxon>Eukaryota</taxon>
        <taxon>Metamonada</taxon>
        <taxon>Diplomonadida</taxon>
        <taxon>Hexamitidae</taxon>
        <taxon>Hexamitinae</taxon>
        <taxon>Hexamita</taxon>
    </lineage>
</organism>
<keyword evidence="1" id="KW-0472">Membrane</keyword>
<accession>A0ABP1HD09</accession>
<dbReference type="Proteomes" id="UP001642409">
    <property type="component" value="Unassembled WGS sequence"/>
</dbReference>
<keyword evidence="3" id="KW-1185">Reference proteome</keyword>
<feature type="transmembrane region" description="Helical" evidence="1">
    <location>
        <begin position="206"/>
        <end position="225"/>
    </location>
</feature>
<evidence type="ECO:0000313" key="2">
    <source>
        <dbReference type="EMBL" id="CAL5989356.1"/>
    </source>
</evidence>
<proteinExistence type="predicted"/>
<evidence type="ECO:0000256" key="1">
    <source>
        <dbReference type="SAM" id="Phobius"/>
    </source>
</evidence>
<gene>
    <name evidence="2" type="ORF">HINF_LOCUS10825</name>
</gene>